<sequence>MLKADRKAELVSEARRAVLRIDPSERPRLIVIGTGETSPYLDYFFLLTFTIEVFTHGYYLAVTDRSVYVLRGSRTTGEAKEVMAVVPLEQAGSLVAKVRRGRAWNTLWLRLPQRRGRVRVNVSLHSRPELDRFLARL</sequence>
<protein>
    <submittedName>
        <fullName evidence="1">Uncharacterized protein</fullName>
    </submittedName>
</protein>
<dbReference type="EMBL" id="BSRX01000021">
    <property type="protein sequence ID" value="GLW55850.1"/>
    <property type="molecule type" value="Genomic_DNA"/>
</dbReference>
<gene>
    <name evidence="1" type="ORF">Kpho01_38610</name>
</gene>
<evidence type="ECO:0000313" key="2">
    <source>
        <dbReference type="Proteomes" id="UP001165143"/>
    </source>
</evidence>
<dbReference type="Proteomes" id="UP001165143">
    <property type="component" value="Unassembled WGS sequence"/>
</dbReference>
<dbReference type="AlphaFoldDB" id="A0A9W6PGU4"/>
<organism evidence="1 2">
    <name type="scientific">Kitasatospora phosalacinea</name>
    <dbReference type="NCBI Taxonomy" id="2065"/>
    <lineage>
        <taxon>Bacteria</taxon>
        <taxon>Bacillati</taxon>
        <taxon>Actinomycetota</taxon>
        <taxon>Actinomycetes</taxon>
        <taxon>Kitasatosporales</taxon>
        <taxon>Streptomycetaceae</taxon>
        <taxon>Kitasatospora</taxon>
    </lineage>
</organism>
<accession>A0A9W6PGU4</accession>
<comment type="caution">
    <text evidence="1">The sequence shown here is derived from an EMBL/GenBank/DDBJ whole genome shotgun (WGS) entry which is preliminary data.</text>
</comment>
<name>A0A9W6PGU4_9ACTN</name>
<evidence type="ECO:0000313" key="1">
    <source>
        <dbReference type="EMBL" id="GLW55850.1"/>
    </source>
</evidence>
<reference evidence="1" key="1">
    <citation type="submission" date="2023-02" db="EMBL/GenBank/DDBJ databases">
        <title>Kitasatospora phosalacinea NBRC 14362.</title>
        <authorList>
            <person name="Ichikawa N."/>
            <person name="Sato H."/>
            <person name="Tonouchi N."/>
        </authorList>
    </citation>
    <scope>NUCLEOTIDE SEQUENCE</scope>
    <source>
        <strain evidence="1">NBRC 14362</strain>
    </source>
</reference>
<proteinExistence type="predicted"/>